<comment type="caution">
    <text evidence="1">The sequence shown here is derived from an EMBL/GenBank/DDBJ whole genome shotgun (WGS) entry which is preliminary data.</text>
</comment>
<feature type="non-terminal residue" evidence="1">
    <location>
        <position position="1"/>
    </location>
</feature>
<evidence type="ECO:0000313" key="1">
    <source>
        <dbReference type="EMBL" id="GAG78159.1"/>
    </source>
</evidence>
<gene>
    <name evidence="1" type="ORF">S01H4_23463</name>
</gene>
<proteinExistence type="predicted"/>
<dbReference type="AlphaFoldDB" id="X1A8Y3"/>
<protein>
    <submittedName>
        <fullName evidence="1">Uncharacterized protein</fullName>
    </submittedName>
</protein>
<reference evidence="1" key="1">
    <citation type="journal article" date="2014" name="Front. Microbiol.">
        <title>High frequency of phylogenetically diverse reductive dehalogenase-homologous genes in deep subseafloor sedimentary metagenomes.</title>
        <authorList>
            <person name="Kawai M."/>
            <person name="Futagami T."/>
            <person name="Toyoda A."/>
            <person name="Takaki Y."/>
            <person name="Nishi S."/>
            <person name="Hori S."/>
            <person name="Arai W."/>
            <person name="Tsubouchi T."/>
            <person name="Morono Y."/>
            <person name="Uchiyama I."/>
            <person name="Ito T."/>
            <person name="Fujiyama A."/>
            <person name="Inagaki F."/>
            <person name="Takami H."/>
        </authorList>
    </citation>
    <scope>NUCLEOTIDE SEQUENCE</scope>
    <source>
        <strain evidence="1">Expedition CK06-06</strain>
    </source>
</reference>
<name>X1A8Y3_9ZZZZ</name>
<dbReference type="EMBL" id="BART01010889">
    <property type="protein sequence ID" value="GAG78159.1"/>
    <property type="molecule type" value="Genomic_DNA"/>
</dbReference>
<sequence length="171" mass="20907">SRLNNIKDLINKKLIFPQIKLRENTGLKFKFYAIVPDLTREQIEIIIKIFNFLNYGFIYEIEGEYYFKEEDKMIKFENGLFLKFYLPDSAFNHFKKIITQLFNYFKIEHYLLFFDLVKGDLFVNNLFDKFKHPNPLDCHLWDKNIKKWLNHKSLTNKFEFIYPENQGAYNF</sequence>
<accession>X1A8Y3</accession>
<organism evidence="1">
    <name type="scientific">marine sediment metagenome</name>
    <dbReference type="NCBI Taxonomy" id="412755"/>
    <lineage>
        <taxon>unclassified sequences</taxon>
        <taxon>metagenomes</taxon>
        <taxon>ecological metagenomes</taxon>
    </lineage>
</organism>